<evidence type="ECO:0000313" key="3">
    <source>
        <dbReference type="Proteomes" id="UP001566476"/>
    </source>
</evidence>
<dbReference type="RefSeq" id="WP_370720874.1">
    <property type="nucleotide sequence ID" value="NZ_JBGGTQ010000015.1"/>
</dbReference>
<comment type="caution">
    <text evidence="2">The sequence shown here is derived from an EMBL/GenBank/DDBJ whole genome shotgun (WGS) entry which is preliminary data.</text>
</comment>
<proteinExistence type="predicted"/>
<dbReference type="Pfam" id="PF12728">
    <property type="entry name" value="HTH_17"/>
    <property type="match status" value="1"/>
</dbReference>
<reference evidence="2 3" key="1">
    <citation type="submission" date="2024-07" db="EMBL/GenBank/DDBJ databases">
        <authorList>
            <person name="Thanompreechachai J."/>
            <person name="Duangmal K."/>
        </authorList>
    </citation>
    <scope>NUCLEOTIDE SEQUENCE [LARGE SCALE GENOMIC DNA]</scope>
    <source>
        <strain evidence="2 3">TBRC 1896</strain>
    </source>
</reference>
<evidence type="ECO:0000313" key="2">
    <source>
        <dbReference type="EMBL" id="MEZ0494642.1"/>
    </source>
</evidence>
<feature type="domain" description="Helix-turn-helix" evidence="1">
    <location>
        <begin position="21"/>
        <end position="67"/>
    </location>
</feature>
<dbReference type="InterPro" id="IPR009061">
    <property type="entry name" value="DNA-bd_dom_put_sf"/>
</dbReference>
<gene>
    <name evidence="2" type="ORF">AB2L28_20590</name>
</gene>
<dbReference type="Proteomes" id="UP001566476">
    <property type="component" value="Unassembled WGS sequence"/>
</dbReference>
<keyword evidence="3" id="KW-1185">Reference proteome</keyword>
<dbReference type="EMBL" id="JBGGTQ010000015">
    <property type="protein sequence ID" value="MEZ0494642.1"/>
    <property type="molecule type" value="Genomic_DNA"/>
</dbReference>
<organism evidence="2 3">
    <name type="scientific">Kineococcus mangrovi</name>
    <dbReference type="NCBI Taxonomy" id="1660183"/>
    <lineage>
        <taxon>Bacteria</taxon>
        <taxon>Bacillati</taxon>
        <taxon>Actinomycetota</taxon>
        <taxon>Actinomycetes</taxon>
        <taxon>Kineosporiales</taxon>
        <taxon>Kineosporiaceae</taxon>
        <taxon>Kineococcus</taxon>
    </lineage>
</organism>
<dbReference type="SUPFAM" id="SSF46955">
    <property type="entry name" value="Putative DNA-binding domain"/>
    <property type="match status" value="1"/>
</dbReference>
<protein>
    <submittedName>
        <fullName evidence="2">Helix-turn-helix domain-containing protein</fullName>
    </submittedName>
</protein>
<sequence>MGFTLPSNIQPTQDPESLVGTTTIAQLIGHTEQWVQTQARAGALPAYRLGGHLRFRLSEVAAWIDAQVTR</sequence>
<accession>A0ABV4I7I8</accession>
<evidence type="ECO:0000259" key="1">
    <source>
        <dbReference type="Pfam" id="PF12728"/>
    </source>
</evidence>
<name>A0ABV4I7I8_9ACTN</name>
<dbReference type="InterPro" id="IPR041657">
    <property type="entry name" value="HTH_17"/>
</dbReference>